<keyword evidence="5 9" id="KW-0269">Exonuclease</keyword>
<dbReference type="AlphaFoldDB" id="A0A1W1WRK5"/>
<reference evidence="10" key="1">
    <citation type="submission" date="2017-04" db="EMBL/GenBank/DDBJ databases">
        <authorList>
            <person name="Varghese N."/>
            <person name="Submissions S."/>
        </authorList>
    </citation>
    <scope>NUCLEOTIDE SEQUENCE [LARGE SCALE GENOMIC DNA]</scope>
    <source>
        <strain evidence="10">DSM 16512</strain>
    </source>
</reference>
<keyword evidence="3" id="KW-0540">Nuclease</keyword>
<dbReference type="GO" id="GO:0006310">
    <property type="term" value="P:DNA recombination"/>
    <property type="evidence" value="ECO:0007669"/>
    <property type="project" value="InterPro"/>
</dbReference>
<dbReference type="SUPFAM" id="SSF64182">
    <property type="entry name" value="DHH phosphoesterases"/>
    <property type="match status" value="1"/>
</dbReference>
<dbReference type="InterPro" id="IPR003156">
    <property type="entry name" value="DHHA1_dom"/>
</dbReference>
<dbReference type="OrthoDB" id="9809852at2"/>
<dbReference type="Pfam" id="PF01368">
    <property type="entry name" value="DHH"/>
    <property type="match status" value="1"/>
</dbReference>
<sequence length="522" mass="58922">MRKLTKDAIARILEERFQEGFVKLSAIPKPNTFKDMEKAAKRIRQAIEKREKIAVVGDYDVDGVVSTALMEEFFSYIEYPITTIIPNRFRHGYGLSAKVIDELGDVDLIITVDNGISAYDAAAICKERDIDLIIADHHTPGEKLPEAFAIVNPKQASCTFPYKEICGAQVAWFLIGQLKWELGLDLDMRRFLDILSIAIVADVMPLRHINRALLQAGLQAFARSKRPAIQFLRSVLKKHEFSSEDLGFSVAPVINSAGRMEDARLALEFLRSADFFTASVYYARLLACNSQRKAEERRVFKASLEFVDESKNVIVSVGEDWNEGVLGIVAARLTTKFQKPSIVLTKKENIYKGSGRSLGEVDLFALLQKNAHFLEKFGGHKKAAGLSLHEENLQEFQRGIEAATAKLPKDAFVDESNIMGELPFSEIDWDLIDILERFAPYGESNPMPRFATMDVEVVEAREVGENGDHLLMTLRKDGRIFKAIKFKHDTKLTKSSIDIVYYPVKNIFNNSQYIQLFVTKLL</sequence>
<name>A0A1W1WRK5_9BACT</name>
<evidence type="ECO:0000313" key="10">
    <source>
        <dbReference type="Proteomes" id="UP000192602"/>
    </source>
</evidence>
<accession>A0A1W1WRK5</accession>
<feature type="domain" description="RecJ OB" evidence="8">
    <location>
        <begin position="420"/>
        <end position="518"/>
    </location>
</feature>
<evidence type="ECO:0000313" key="9">
    <source>
        <dbReference type="EMBL" id="SMC08842.1"/>
    </source>
</evidence>
<dbReference type="InterPro" id="IPR004610">
    <property type="entry name" value="RecJ"/>
</dbReference>
<dbReference type="PANTHER" id="PTHR30255">
    <property type="entry name" value="SINGLE-STRANDED-DNA-SPECIFIC EXONUCLEASE RECJ"/>
    <property type="match status" value="1"/>
</dbReference>
<dbReference type="InterPro" id="IPR051673">
    <property type="entry name" value="SSDNA_exonuclease_RecJ"/>
</dbReference>
<organism evidence="9 10">
    <name type="scientific">Nitratiruptor tergarcus DSM 16512</name>
    <dbReference type="NCBI Taxonomy" id="1069081"/>
    <lineage>
        <taxon>Bacteria</taxon>
        <taxon>Pseudomonadati</taxon>
        <taxon>Campylobacterota</taxon>
        <taxon>Epsilonproteobacteria</taxon>
        <taxon>Nautiliales</taxon>
        <taxon>Nitratiruptoraceae</taxon>
        <taxon>Nitratiruptor</taxon>
    </lineage>
</organism>
<dbReference type="InterPro" id="IPR001667">
    <property type="entry name" value="DDH_dom"/>
</dbReference>
<evidence type="ECO:0000259" key="8">
    <source>
        <dbReference type="Pfam" id="PF17768"/>
    </source>
</evidence>
<feature type="domain" description="DDH" evidence="6">
    <location>
        <begin position="52"/>
        <end position="198"/>
    </location>
</feature>
<dbReference type="GO" id="GO:0008409">
    <property type="term" value="F:5'-3' exonuclease activity"/>
    <property type="evidence" value="ECO:0007669"/>
    <property type="project" value="InterPro"/>
</dbReference>
<dbReference type="PANTHER" id="PTHR30255:SF2">
    <property type="entry name" value="SINGLE-STRANDED-DNA-SPECIFIC EXONUCLEASE RECJ"/>
    <property type="match status" value="1"/>
</dbReference>
<evidence type="ECO:0000259" key="6">
    <source>
        <dbReference type="Pfam" id="PF01368"/>
    </source>
</evidence>
<evidence type="ECO:0000256" key="5">
    <source>
        <dbReference type="ARBA" id="ARBA00022839"/>
    </source>
</evidence>
<dbReference type="Gene3D" id="3.10.310.30">
    <property type="match status" value="1"/>
</dbReference>
<dbReference type="STRING" id="1069081.SAMN05660197_0616"/>
<proteinExistence type="inferred from homology"/>
<dbReference type="InterPro" id="IPR038763">
    <property type="entry name" value="DHH_sf"/>
</dbReference>
<evidence type="ECO:0000256" key="2">
    <source>
        <dbReference type="ARBA" id="ARBA00019841"/>
    </source>
</evidence>
<dbReference type="Pfam" id="PF02272">
    <property type="entry name" value="DHHA1"/>
    <property type="match status" value="1"/>
</dbReference>
<gene>
    <name evidence="9" type="ORF">SAMN05660197_0616</name>
</gene>
<dbReference type="RefSeq" id="WP_084275102.1">
    <property type="nucleotide sequence ID" value="NZ_AP026671.1"/>
</dbReference>
<evidence type="ECO:0000256" key="1">
    <source>
        <dbReference type="ARBA" id="ARBA00005915"/>
    </source>
</evidence>
<keyword evidence="4" id="KW-0378">Hydrolase</keyword>
<dbReference type="Pfam" id="PF17768">
    <property type="entry name" value="RecJ_OB"/>
    <property type="match status" value="1"/>
</dbReference>
<evidence type="ECO:0000259" key="7">
    <source>
        <dbReference type="Pfam" id="PF02272"/>
    </source>
</evidence>
<feature type="domain" description="DHHA1" evidence="7">
    <location>
        <begin position="311"/>
        <end position="403"/>
    </location>
</feature>
<dbReference type="Proteomes" id="UP000192602">
    <property type="component" value="Unassembled WGS sequence"/>
</dbReference>
<evidence type="ECO:0000256" key="4">
    <source>
        <dbReference type="ARBA" id="ARBA00022801"/>
    </source>
</evidence>
<dbReference type="EMBL" id="FWWZ01000001">
    <property type="protein sequence ID" value="SMC08842.1"/>
    <property type="molecule type" value="Genomic_DNA"/>
</dbReference>
<evidence type="ECO:0000256" key="3">
    <source>
        <dbReference type="ARBA" id="ARBA00022722"/>
    </source>
</evidence>
<dbReference type="GO" id="GO:0003676">
    <property type="term" value="F:nucleic acid binding"/>
    <property type="evidence" value="ECO:0007669"/>
    <property type="project" value="InterPro"/>
</dbReference>
<protein>
    <recommendedName>
        <fullName evidence="2">Single-stranded-DNA-specific exonuclease RecJ</fullName>
    </recommendedName>
</protein>
<dbReference type="InterPro" id="IPR041122">
    <property type="entry name" value="RecJ_OB"/>
</dbReference>
<comment type="similarity">
    <text evidence="1">Belongs to the RecJ family.</text>
</comment>
<dbReference type="NCBIfam" id="TIGR00644">
    <property type="entry name" value="recJ"/>
    <property type="match status" value="1"/>
</dbReference>
<keyword evidence="10" id="KW-1185">Reference proteome</keyword>
<dbReference type="GO" id="GO:0006281">
    <property type="term" value="P:DNA repair"/>
    <property type="evidence" value="ECO:0007669"/>
    <property type="project" value="InterPro"/>
</dbReference>
<dbReference type="Gene3D" id="3.90.1640.30">
    <property type="match status" value="1"/>
</dbReference>